<sequence>MAEQVLRRFPSASLRRDGPGQLRYTGNPPSKPEFEMVKPISDGKGMAAIVISITEASPTGSTHGILQEPPRAHLADDSSRAISPSLFNVELPPSESHADTPASADSSPVLQTSSPVLKGNGESSPTSAHSPVMRSMFPRFDPALPLQQQPYYPAVNRGFSRIPDAAMTRLEYSPSCYSQSENTSIPKAGYIHPTSPNIPTTVTTLLTPPEPQPEFSSPSDLLPLWSLANGQGLNSSTSTYTLRLECSFPSSIHLLSSHSTPLYSLHSSHSTLPPHHHPHPPHHPPPHPPHHLPTHPPPPPTPSSPPSSPPQPNSQRSSPLPLPTTHNLPAPPRPAPSRSPRPRPRPPPLHPLPSL</sequence>
<accession>A0A5M8Q2M4</accession>
<feature type="compositionally biased region" description="Basic residues" evidence="1">
    <location>
        <begin position="274"/>
        <end position="293"/>
    </location>
</feature>
<protein>
    <submittedName>
        <fullName evidence="2">Uncharacterized protein</fullName>
    </submittedName>
</protein>
<evidence type="ECO:0000313" key="2">
    <source>
        <dbReference type="EMBL" id="KAA6416398.1"/>
    </source>
</evidence>
<feature type="region of interest" description="Disordered" evidence="1">
    <location>
        <begin position="57"/>
        <end position="77"/>
    </location>
</feature>
<feature type="region of interest" description="Disordered" evidence="1">
    <location>
        <begin position="262"/>
        <end position="355"/>
    </location>
</feature>
<feature type="region of interest" description="Disordered" evidence="1">
    <location>
        <begin position="89"/>
        <end position="134"/>
    </location>
</feature>
<feature type="compositionally biased region" description="Low complexity" evidence="1">
    <location>
        <begin position="262"/>
        <end position="273"/>
    </location>
</feature>
<name>A0A5M8Q2M4_9LECA</name>
<proteinExistence type="predicted"/>
<feature type="compositionally biased region" description="Polar residues" evidence="1">
    <location>
        <begin position="103"/>
        <end position="129"/>
    </location>
</feature>
<evidence type="ECO:0000313" key="3">
    <source>
        <dbReference type="Proteomes" id="UP000324767"/>
    </source>
</evidence>
<organism evidence="2 3">
    <name type="scientific">Lasallia pustulata</name>
    <dbReference type="NCBI Taxonomy" id="136370"/>
    <lineage>
        <taxon>Eukaryota</taxon>
        <taxon>Fungi</taxon>
        <taxon>Dikarya</taxon>
        <taxon>Ascomycota</taxon>
        <taxon>Pezizomycotina</taxon>
        <taxon>Lecanoromycetes</taxon>
        <taxon>OSLEUM clade</taxon>
        <taxon>Umbilicariomycetidae</taxon>
        <taxon>Umbilicariales</taxon>
        <taxon>Umbilicariaceae</taxon>
        <taxon>Lasallia</taxon>
    </lineage>
</organism>
<dbReference type="Proteomes" id="UP000324767">
    <property type="component" value="Unassembled WGS sequence"/>
</dbReference>
<dbReference type="AlphaFoldDB" id="A0A5M8Q2M4"/>
<dbReference type="EMBL" id="VXIT01000001">
    <property type="protein sequence ID" value="KAA6416398.1"/>
    <property type="molecule type" value="Genomic_DNA"/>
</dbReference>
<feature type="region of interest" description="Disordered" evidence="1">
    <location>
        <begin position="1"/>
        <end position="39"/>
    </location>
</feature>
<feature type="compositionally biased region" description="Pro residues" evidence="1">
    <location>
        <begin position="294"/>
        <end position="312"/>
    </location>
</feature>
<gene>
    <name evidence="2" type="ORF">FRX48_01118</name>
</gene>
<feature type="compositionally biased region" description="Pro residues" evidence="1">
    <location>
        <begin position="329"/>
        <end position="355"/>
    </location>
</feature>
<reference evidence="2 3" key="1">
    <citation type="submission" date="2019-09" db="EMBL/GenBank/DDBJ databases">
        <title>The hologenome of the rock-dwelling lichen Lasallia pustulata.</title>
        <authorList>
            <person name="Greshake Tzovaras B."/>
            <person name="Segers F."/>
            <person name="Bicker A."/>
            <person name="Dal Grande F."/>
            <person name="Otte J."/>
            <person name="Hankeln T."/>
            <person name="Schmitt I."/>
            <person name="Ebersberger I."/>
        </authorList>
    </citation>
    <scope>NUCLEOTIDE SEQUENCE [LARGE SCALE GENOMIC DNA]</scope>
    <source>
        <strain evidence="2">A1-1</strain>
    </source>
</reference>
<evidence type="ECO:0000256" key="1">
    <source>
        <dbReference type="SAM" id="MobiDB-lite"/>
    </source>
</evidence>
<dbReference type="OrthoDB" id="5383338at2759"/>
<comment type="caution">
    <text evidence="2">The sequence shown here is derived from an EMBL/GenBank/DDBJ whole genome shotgun (WGS) entry which is preliminary data.</text>
</comment>